<evidence type="ECO:0000256" key="11">
    <source>
        <dbReference type="ARBA" id="ARBA00023136"/>
    </source>
</evidence>
<keyword evidence="7 12" id="KW-0547">Nucleotide-binding</keyword>
<keyword evidence="5 13" id="KW-0812">Transmembrane</keyword>
<dbReference type="Proteomes" id="UP001497444">
    <property type="component" value="Chromosome 9"/>
</dbReference>
<keyword evidence="9 12" id="KW-0067">ATP-binding</keyword>
<evidence type="ECO:0000256" key="7">
    <source>
        <dbReference type="ARBA" id="ARBA00022741"/>
    </source>
</evidence>
<evidence type="ECO:0000256" key="1">
    <source>
        <dbReference type="ARBA" id="ARBA00004370"/>
    </source>
</evidence>
<feature type="binding site" evidence="12">
    <location>
        <position position="1905"/>
    </location>
    <ligand>
        <name>ATP</name>
        <dbReference type="ChEBI" id="CHEBI:30616"/>
    </ligand>
</feature>
<comment type="subcellular location">
    <subcellularLocation>
        <location evidence="1">Membrane</location>
    </subcellularLocation>
</comment>
<dbReference type="SMART" id="SM00369">
    <property type="entry name" value="LRR_TYP"/>
    <property type="match status" value="7"/>
</dbReference>
<dbReference type="Gene3D" id="3.30.200.20">
    <property type="entry name" value="Phosphorylase Kinase, domain 1"/>
    <property type="match status" value="4"/>
</dbReference>
<evidence type="ECO:0000256" key="6">
    <source>
        <dbReference type="ARBA" id="ARBA00022737"/>
    </source>
</evidence>
<name>A0ABP0XI14_9BRYO</name>
<proteinExistence type="predicted"/>
<feature type="binding site" evidence="12">
    <location>
        <position position="1239"/>
    </location>
    <ligand>
        <name>ATP</name>
        <dbReference type="ChEBI" id="CHEBI:30616"/>
    </ligand>
</feature>
<dbReference type="Pfam" id="PF13855">
    <property type="entry name" value="LRR_8"/>
    <property type="match status" value="1"/>
</dbReference>
<dbReference type="Gene3D" id="1.10.510.10">
    <property type="entry name" value="Transferase(Phosphotransferase) domain 1"/>
    <property type="match status" value="4"/>
</dbReference>
<dbReference type="InterPro" id="IPR017441">
    <property type="entry name" value="Protein_kinase_ATP_BS"/>
</dbReference>
<reference evidence="16" key="1">
    <citation type="submission" date="2024-02" db="EMBL/GenBank/DDBJ databases">
        <authorList>
            <consortium name="ELIXIR-Norway"/>
            <consortium name="Elixir Norway"/>
        </authorList>
    </citation>
    <scope>NUCLEOTIDE SEQUENCE</scope>
</reference>
<dbReference type="PROSITE" id="PS51450">
    <property type="entry name" value="LRR"/>
    <property type="match status" value="3"/>
</dbReference>
<evidence type="ECO:0000313" key="16">
    <source>
        <dbReference type="EMBL" id="CAK9278297.1"/>
    </source>
</evidence>
<protein>
    <recommendedName>
        <fullName evidence="15">Protein kinase domain-containing protein</fullName>
    </recommendedName>
</protein>
<keyword evidence="2" id="KW-0723">Serine/threonine-protein kinase</keyword>
<evidence type="ECO:0000313" key="17">
    <source>
        <dbReference type="Proteomes" id="UP001497444"/>
    </source>
</evidence>
<dbReference type="InterPro" id="IPR025875">
    <property type="entry name" value="Leu-rich_rpt_4"/>
</dbReference>
<feature type="transmembrane region" description="Helical" evidence="13">
    <location>
        <begin position="1148"/>
        <end position="1173"/>
    </location>
</feature>
<dbReference type="Pfam" id="PF00560">
    <property type="entry name" value="LRR_1"/>
    <property type="match status" value="2"/>
</dbReference>
<evidence type="ECO:0000259" key="15">
    <source>
        <dbReference type="PROSITE" id="PS50011"/>
    </source>
</evidence>
<feature type="domain" description="Protein kinase" evidence="15">
    <location>
        <begin position="1211"/>
        <end position="1491"/>
    </location>
</feature>
<dbReference type="InterPro" id="IPR001245">
    <property type="entry name" value="Ser-Thr/Tyr_kinase_cat_dom"/>
</dbReference>
<dbReference type="InterPro" id="IPR000719">
    <property type="entry name" value="Prot_kinase_dom"/>
</dbReference>
<evidence type="ECO:0000256" key="5">
    <source>
        <dbReference type="ARBA" id="ARBA00022692"/>
    </source>
</evidence>
<dbReference type="InterPro" id="IPR032675">
    <property type="entry name" value="LRR_dom_sf"/>
</dbReference>
<dbReference type="InterPro" id="IPR001611">
    <property type="entry name" value="Leu-rich_rpt"/>
</dbReference>
<evidence type="ECO:0000256" key="14">
    <source>
        <dbReference type="SAM" id="SignalP"/>
    </source>
</evidence>
<dbReference type="PROSITE" id="PS00107">
    <property type="entry name" value="PROTEIN_KINASE_ATP"/>
    <property type="match status" value="4"/>
</dbReference>
<sequence length="2171" mass="241897">MSIRVMKLVLFSLVLLSSAVSSNCEVVTIVYLENELNALRAILGDWNQSTPSVSTNLPGWPISNPTAVPCFSDAWKGVLCVQYPNPNTTNIMSIVVGLILDDASIVGTLPTAIGDLTNLVILSLTRNPGLTGPIPAEISNLAVLQILDLHDNNFNGTIPDFTSLGNLQELDLSGNQLTGEISNFGSMQWLQTLKLSGNQLYGQSPVFLDSSTSKGLANLTALTTLDLSNNHMLFGPPPDLTTMPTLQYLDLSFNGFNSPQVPTWLFGFNQLQTLALSGCGLIGSFPYQLASSFPQLQTILENSTYCSETSLQTNGQRCYCAQNCFIILDTSNKNTRKVTIISTIVSGSVLALVIAITICLFWKSRQRQRYLLLQLHERFAQHEVQPTIFGYTELKAATRDFHPTMKLGEGSFGVVYKGIFANGVEVAIKQLLVKTQKNIDEFLNEVVIISGVKHRNLVKLKGCCLRDNKRLLVYEYLENGDLANLLLGGQNNTEVLFWPTRFNICLGIARGLHYLHDISQPRIIHRDIKASNILLDKKLQPKIADFGLAFLFPDDKSHISTMHVAGTRGYLAPEYATRGQLTIKVDVYSFGVLLLEIISGRKNIDHNLPLEDIYLVEKAWRLHREGNLIDIVDQNLHLLNDEVIQAQRLLNITLLCLLNDGEKRPSMARVVAMLQGEVESEIVENDLALGRSSIKLPPSSLSSLESKLELSNIFEGSETSSLVMHECHFTCPMSSPCHIMHVILDDASIVGTLPPEIGDLQNLAILSLTRNPGLTGPIPEEINNLATLQILDLSGNQLTGDIPNLGGLTWLRTLKLSGNQLYGPAPAFLDSNTSQGLANLTALTTLDLSNNMLSGPPPDLTTMPALQYLDLSGNQLTGPIPNFGSMPWLDTLKLSGNQLSGPSPVFLDSSSSTGLANLTYLATLDLSNNLMLSGSPPDLTTMPMLQYLNLSMNKFSGPIDPASIFNPASNLKVLDLSQNNFSGPLPNISLFSTSLQQLDLSYNRFNSPQVPTWLFGFNQLQTLALSGCGLIGSFPYQLANSLPQLQIMNLDNNNFNDETLYIENISSLRRKLTNGSIDGHLQSLNLTNINISYVDYNSSYIIHVTTTIILENSTCCVETPLQTNGQRCYCAQNCFVIIYSIVNNTRKVIIISTILSGIVLALVIAITTCLFWRSRQRQRYLLLQLHERFAQHEVQPTIFGYAELKVATRDFHPTMKLGEGSFGVVYKGILANGVEVAIKQLLMKTQENIDEFLNEVVIISGVKHRNLVKLKGCCLRHNKRLLVYEYLENGDLANLLFGGQNNSKVLFWPTRFNICLGIAHGLHYLHDISQPRIIHRDIKANNILLDKKLQPKIADFGLAFLFPDDKSHISTMHVAGTRGYLAPEYATRGQFNTKVDVYSFGVLLLEIISGRKNIDHNLPLEDIYLVEKAWRLHREGNLIDIVDQNLHLLNDETIQAQRLLSITLLCLLNDGEKRPSMAHVVAMLQGEHLSLPSRLAYFGGVDKDNNTYYFNFMKVRFAQHEVQPTIFGYAELKVATRDFHPTMKLGEGSFGVVYKGIFANGVEVAIKQLFVKTQKNIDEFLNEVVIISGVKHRNLVKLKGCCLRDNKRLLVYEYLENGDLANLLFGGQNNREVLFWPTRFNICLGIALGLHYLHDNCQPRIIHRDIKASNILLDKKLQPKIADFGLAFLFPDDKSYINTMHVAGTRGYLAPEYATRGQLTTKVDVYSFGVLLLEIISGRKNIDHNLPLEDMYLVEKAWRLHRESNLIDIVDQNLHLLNDETIQAQRLLNITLLCLLNDGEKRPSMARVVAMLQGEVESEIVENDLALGRSSIKLPLSSLSSLESKLELSNSSEGFAQHEVQPTIFGYAELKAATRDFHPTMKLGEGSFGVVYKGIFANGVEVAIKQLLVNTQENIDEFLNEVVSISGVKHRNLVKLKGCCLRDNKRLLVYEYLENGDLANLLFGGQNGREVLFWPTRFNICLGIARGLHYLHDISQPRIIHRDIKASNILLDKKLQPKIADFGLAFLFPDDKSHISTMHVAGTRGYLAPEYATRGQLTIKVDVYSFGVLLLEIISGRKNIDHNLPLEDIYLVEKAWRLHREGNLIDIVDQNLHLLNDEAIQAQRLLNITLLCLLNDGEKRPSMAHVVAMLQGETTHTPPVPRPPAPTFYRS</sequence>
<dbReference type="EMBL" id="OZ020104">
    <property type="protein sequence ID" value="CAK9278297.1"/>
    <property type="molecule type" value="Genomic_DNA"/>
</dbReference>
<dbReference type="SUPFAM" id="SSF56112">
    <property type="entry name" value="Protein kinase-like (PK-like)"/>
    <property type="match status" value="4"/>
</dbReference>
<feature type="transmembrane region" description="Helical" evidence="13">
    <location>
        <begin position="340"/>
        <end position="362"/>
    </location>
</feature>
<dbReference type="Pfam" id="PF12799">
    <property type="entry name" value="LRR_4"/>
    <property type="match status" value="2"/>
</dbReference>
<dbReference type="InterPro" id="IPR051824">
    <property type="entry name" value="LRR_Rcpt-Like_S/T_Kinase"/>
</dbReference>
<organism evidence="16 17">
    <name type="scientific">Sphagnum jensenii</name>
    <dbReference type="NCBI Taxonomy" id="128206"/>
    <lineage>
        <taxon>Eukaryota</taxon>
        <taxon>Viridiplantae</taxon>
        <taxon>Streptophyta</taxon>
        <taxon>Embryophyta</taxon>
        <taxon>Bryophyta</taxon>
        <taxon>Sphagnophytina</taxon>
        <taxon>Sphagnopsida</taxon>
        <taxon>Sphagnales</taxon>
        <taxon>Sphagnaceae</taxon>
        <taxon>Sphagnum</taxon>
    </lineage>
</organism>
<keyword evidence="4" id="KW-0808">Transferase</keyword>
<evidence type="ECO:0000256" key="8">
    <source>
        <dbReference type="ARBA" id="ARBA00022777"/>
    </source>
</evidence>
<keyword evidence="6" id="KW-0677">Repeat</keyword>
<dbReference type="PANTHER" id="PTHR48006:SF34">
    <property type="entry name" value="OS08G0203700 PROTEIN"/>
    <property type="match status" value="1"/>
</dbReference>
<keyword evidence="10 13" id="KW-1133">Transmembrane helix</keyword>
<evidence type="ECO:0000256" key="3">
    <source>
        <dbReference type="ARBA" id="ARBA00022614"/>
    </source>
</evidence>
<dbReference type="InterPro" id="IPR008271">
    <property type="entry name" value="Ser/Thr_kinase_AS"/>
</dbReference>
<keyword evidence="3" id="KW-0433">Leucine-rich repeat</keyword>
<keyword evidence="8" id="KW-0418">Kinase</keyword>
<dbReference type="CDD" id="cd14066">
    <property type="entry name" value="STKc_IRAK"/>
    <property type="match status" value="3"/>
</dbReference>
<evidence type="ECO:0000256" key="10">
    <source>
        <dbReference type="ARBA" id="ARBA00022989"/>
    </source>
</evidence>
<feature type="chain" id="PRO_5047514943" description="Protein kinase domain-containing protein" evidence="14">
    <location>
        <begin position="22"/>
        <end position="2171"/>
    </location>
</feature>
<feature type="domain" description="Protein kinase" evidence="15">
    <location>
        <begin position="401"/>
        <end position="683"/>
    </location>
</feature>
<feature type="binding site" evidence="12">
    <location>
        <position position="429"/>
    </location>
    <ligand>
        <name>ATP</name>
        <dbReference type="ChEBI" id="CHEBI:30616"/>
    </ligand>
</feature>
<dbReference type="InterPro" id="IPR011009">
    <property type="entry name" value="Kinase-like_dom_sf"/>
</dbReference>
<evidence type="ECO:0000256" key="4">
    <source>
        <dbReference type="ARBA" id="ARBA00022679"/>
    </source>
</evidence>
<keyword evidence="14" id="KW-0732">Signal</keyword>
<dbReference type="PROSITE" id="PS50011">
    <property type="entry name" value="PROTEIN_KINASE_DOM"/>
    <property type="match status" value="4"/>
</dbReference>
<evidence type="ECO:0000256" key="9">
    <source>
        <dbReference type="ARBA" id="ARBA00022840"/>
    </source>
</evidence>
<gene>
    <name evidence="16" type="ORF">CSSPJE1EN1_LOCUS23775</name>
</gene>
<feature type="signal peptide" evidence="14">
    <location>
        <begin position="1"/>
        <end position="21"/>
    </location>
</feature>
<evidence type="ECO:0000256" key="13">
    <source>
        <dbReference type="SAM" id="Phobius"/>
    </source>
</evidence>
<feature type="binding site" evidence="12">
    <location>
        <position position="1567"/>
    </location>
    <ligand>
        <name>ATP</name>
        <dbReference type="ChEBI" id="CHEBI:30616"/>
    </ligand>
</feature>
<feature type="domain" description="Protein kinase" evidence="15">
    <location>
        <begin position="1539"/>
        <end position="1821"/>
    </location>
</feature>
<dbReference type="InterPro" id="IPR003591">
    <property type="entry name" value="Leu-rich_rpt_typical-subtyp"/>
</dbReference>
<accession>A0ABP0XI14</accession>
<keyword evidence="11 13" id="KW-0472">Membrane</keyword>
<evidence type="ECO:0000256" key="2">
    <source>
        <dbReference type="ARBA" id="ARBA00022527"/>
    </source>
</evidence>
<dbReference type="SMART" id="SM00220">
    <property type="entry name" value="S_TKc"/>
    <property type="match status" value="4"/>
</dbReference>
<keyword evidence="17" id="KW-1185">Reference proteome</keyword>
<dbReference type="PANTHER" id="PTHR48006">
    <property type="entry name" value="LEUCINE-RICH REPEAT-CONTAINING PROTEIN DDB_G0281931-RELATED"/>
    <property type="match status" value="1"/>
</dbReference>
<dbReference type="Pfam" id="PF07714">
    <property type="entry name" value="PK_Tyr_Ser-Thr"/>
    <property type="match status" value="4"/>
</dbReference>
<feature type="non-terminal residue" evidence="16">
    <location>
        <position position="2171"/>
    </location>
</feature>
<dbReference type="PROSITE" id="PS00108">
    <property type="entry name" value="PROTEIN_KINASE_ST"/>
    <property type="match status" value="4"/>
</dbReference>
<dbReference type="Gene3D" id="3.80.10.10">
    <property type="entry name" value="Ribonuclease Inhibitor"/>
    <property type="match status" value="5"/>
</dbReference>
<evidence type="ECO:0000256" key="12">
    <source>
        <dbReference type="PROSITE-ProRule" id="PRU10141"/>
    </source>
</evidence>
<dbReference type="PRINTS" id="PR00019">
    <property type="entry name" value="LEURICHRPT"/>
</dbReference>
<dbReference type="SUPFAM" id="SSF52058">
    <property type="entry name" value="L domain-like"/>
    <property type="match status" value="2"/>
</dbReference>
<feature type="domain" description="Protein kinase" evidence="15">
    <location>
        <begin position="1877"/>
        <end position="2160"/>
    </location>
</feature>